<reference evidence="4" key="1">
    <citation type="submission" date="2020-05" db="EMBL/GenBank/DDBJ databases">
        <title>Identification of trans-AT polyketide cluster in two marine bacteria, producers of a novel glutaramide-containing polyketide sesbanimide D and analogs.</title>
        <authorList>
            <person name="Kacar D."/>
            <person name="Rodriguez P."/>
            <person name="Canedo L."/>
            <person name="Gonzalez E."/>
            <person name="Galan B."/>
            <person name="De La Calle F."/>
            <person name="Garcia J.L."/>
        </authorList>
    </citation>
    <scope>NUCLEOTIDE SEQUENCE</scope>
    <source>
        <strain evidence="4">PHM038</strain>
    </source>
</reference>
<protein>
    <submittedName>
        <fullName evidence="4">Hsp70 family protein</fullName>
    </submittedName>
</protein>
<evidence type="ECO:0000256" key="1">
    <source>
        <dbReference type="ARBA" id="ARBA00007381"/>
    </source>
</evidence>
<dbReference type="GO" id="GO:0005524">
    <property type="term" value="F:ATP binding"/>
    <property type="evidence" value="ECO:0007669"/>
    <property type="project" value="UniProtKB-KW"/>
</dbReference>
<evidence type="ECO:0000313" key="5">
    <source>
        <dbReference type="Proteomes" id="UP000598467"/>
    </source>
</evidence>
<dbReference type="PROSITE" id="PS01036">
    <property type="entry name" value="HSP70_3"/>
    <property type="match status" value="1"/>
</dbReference>
<dbReference type="PANTHER" id="PTHR42749:SF1">
    <property type="entry name" value="CELL SHAPE-DETERMINING PROTEIN MREB"/>
    <property type="match status" value="1"/>
</dbReference>
<keyword evidence="2" id="KW-0547">Nucleotide-binding</keyword>
<accession>A0A926NZ33</accession>
<dbReference type="Gene3D" id="3.30.420.40">
    <property type="match status" value="3"/>
</dbReference>
<evidence type="ECO:0000256" key="2">
    <source>
        <dbReference type="ARBA" id="ARBA00022741"/>
    </source>
</evidence>
<sequence>MTKTIGLDFGTSNTVFVEADGGNVTRTVEFGAGTETVASLATVLSFLDRGAARPPHPEVGPWAIRQFLESMGDVRFIQSLKSFVASPTFKGTGIYGNPYDFEDLMVTFLTCALERSAEPVVPEETRLIIGRPVAFAGHAPDEALAMSRYRDALARVGFQDIRFVLEPVAAAFSFAQGLSDDATILVADLGGGTTDYSLMRFRLGGNGMTAEPLGRGGVGIAGDSFDYRIIDNVILPRIGKGSSYKSMGKVLEIPPNLFSNFARWHMLSVFKTSDDYREMKKLLRWCLEPEKIEMFIDLVDEDQGYPLYKAVSETKARLSAATEADLTFAPLGADFSATVTRAEFDSWIAPELEKIDRALDAAIDNAGITDRDIDRVFMTGGTSFVPAVRRQFEQRFGKERLSGGNELTSVATGLALIGAREDADHWAVAA</sequence>
<dbReference type="InterPro" id="IPR043129">
    <property type="entry name" value="ATPase_NBD"/>
</dbReference>
<dbReference type="Pfam" id="PF00012">
    <property type="entry name" value="HSP70"/>
    <property type="match status" value="2"/>
</dbReference>
<dbReference type="InterPro" id="IPR042054">
    <property type="entry name" value="YegD-like"/>
</dbReference>
<proteinExistence type="inferred from homology"/>
<name>A0A926NZ33_9HYPH</name>
<gene>
    <name evidence="4" type="ORF">HK439_06585</name>
</gene>
<dbReference type="CDD" id="cd10231">
    <property type="entry name" value="ASKHA_NBD_HSP70_YegD-like"/>
    <property type="match status" value="1"/>
</dbReference>
<dbReference type="InterPro" id="IPR013126">
    <property type="entry name" value="Hsp_70_fam"/>
</dbReference>
<dbReference type="GO" id="GO:0140662">
    <property type="term" value="F:ATP-dependent protein folding chaperone"/>
    <property type="evidence" value="ECO:0007669"/>
    <property type="project" value="InterPro"/>
</dbReference>
<dbReference type="Proteomes" id="UP000598467">
    <property type="component" value="Unassembled WGS sequence"/>
</dbReference>
<evidence type="ECO:0000256" key="3">
    <source>
        <dbReference type="ARBA" id="ARBA00022840"/>
    </source>
</evidence>
<evidence type="ECO:0000313" key="4">
    <source>
        <dbReference type="EMBL" id="MBD1545923.1"/>
    </source>
</evidence>
<dbReference type="SUPFAM" id="SSF53067">
    <property type="entry name" value="Actin-like ATPase domain"/>
    <property type="match status" value="2"/>
</dbReference>
<comment type="caution">
    <text evidence="4">The sequence shown here is derived from an EMBL/GenBank/DDBJ whole genome shotgun (WGS) entry which is preliminary data.</text>
</comment>
<dbReference type="EMBL" id="JABFCZ010000006">
    <property type="protein sequence ID" value="MBD1545923.1"/>
    <property type="molecule type" value="Genomic_DNA"/>
</dbReference>
<dbReference type="PANTHER" id="PTHR42749">
    <property type="entry name" value="CELL SHAPE-DETERMINING PROTEIN MREB"/>
    <property type="match status" value="1"/>
</dbReference>
<dbReference type="Gene3D" id="3.90.640.10">
    <property type="entry name" value="Actin, Chain A, domain 4"/>
    <property type="match status" value="2"/>
</dbReference>
<keyword evidence="3" id="KW-0067">ATP-binding</keyword>
<comment type="similarity">
    <text evidence="1">Belongs to the heat shock protein 70 family.</text>
</comment>
<dbReference type="InterPro" id="IPR018181">
    <property type="entry name" value="Heat_shock_70_CS"/>
</dbReference>
<organism evidence="4 5">
    <name type="scientific">Roseibium aggregatum</name>
    <dbReference type="NCBI Taxonomy" id="187304"/>
    <lineage>
        <taxon>Bacteria</taxon>
        <taxon>Pseudomonadati</taxon>
        <taxon>Pseudomonadota</taxon>
        <taxon>Alphaproteobacteria</taxon>
        <taxon>Hyphomicrobiales</taxon>
        <taxon>Stappiaceae</taxon>
        <taxon>Roseibium</taxon>
    </lineage>
</organism>
<dbReference type="AlphaFoldDB" id="A0A926NZ33"/>
<dbReference type="RefSeq" id="WP_190290593.1">
    <property type="nucleotide sequence ID" value="NZ_JABFCZ010000006.1"/>
</dbReference>